<organism evidence="1 2">
    <name type="scientific">Cudoniella acicularis</name>
    <dbReference type="NCBI Taxonomy" id="354080"/>
    <lineage>
        <taxon>Eukaryota</taxon>
        <taxon>Fungi</taxon>
        <taxon>Dikarya</taxon>
        <taxon>Ascomycota</taxon>
        <taxon>Pezizomycotina</taxon>
        <taxon>Leotiomycetes</taxon>
        <taxon>Helotiales</taxon>
        <taxon>Tricladiaceae</taxon>
        <taxon>Cudoniella</taxon>
    </lineage>
</organism>
<comment type="caution">
    <text evidence="1">The sequence shown here is derived from an EMBL/GenBank/DDBJ whole genome shotgun (WGS) entry which is preliminary data.</text>
</comment>
<gene>
    <name evidence="1" type="ORF">G7Y89_g15481</name>
</gene>
<evidence type="ECO:0000313" key="2">
    <source>
        <dbReference type="Proteomes" id="UP000566819"/>
    </source>
</evidence>
<sequence length="108" mass="12298">MARLSTSAGAAAPVPDPTSVNLNRMLARLQQILITPHPETESRLRASSLEREKVGKNLDYANSLILRLEQDAQNIKIPAKRQDTQAELFRKREIILRLEERLQELNEV</sequence>
<dbReference type="AlphaFoldDB" id="A0A8H4QMH0"/>
<keyword evidence="2" id="KW-1185">Reference proteome</keyword>
<dbReference type="OrthoDB" id="3231855at2759"/>
<evidence type="ECO:0000313" key="1">
    <source>
        <dbReference type="EMBL" id="KAF4613405.1"/>
    </source>
</evidence>
<name>A0A8H4QMH0_9HELO</name>
<protein>
    <submittedName>
        <fullName evidence="1">Uncharacterized protein</fullName>
    </submittedName>
</protein>
<dbReference type="Proteomes" id="UP000566819">
    <property type="component" value="Unassembled WGS sequence"/>
</dbReference>
<accession>A0A8H4QMH0</accession>
<dbReference type="EMBL" id="JAAMPI010002440">
    <property type="protein sequence ID" value="KAF4613405.1"/>
    <property type="molecule type" value="Genomic_DNA"/>
</dbReference>
<proteinExistence type="predicted"/>
<reference evidence="1 2" key="1">
    <citation type="submission" date="2020-03" db="EMBL/GenBank/DDBJ databases">
        <title>Draft Genome Sequence of Cudoniella acicularis.</title>
        <authorList>
            <person name="Buettner E."/>
            <person name="Kellner H."/>
        </authorList>
    </citation>
    <scope>NUCLEOTIDE SEQUENCE [LARGE SCALE GENOMIC DNA]</scope>
    <source>
        <strain evidence="1 2">DSM 108380</strain>
    </source>
</reference>